<evidence type="ECO:0000313" key="3">
    <source>
        <dbReference type="Proteomes" id="UP001055156"/>
    </source>
</evidence>
<gene>
    <name evidence="2" type="ORF">LKMONMHP_4044</name>
</gene>
<proteinExistence type="predicted"/>
<organism evidence="2 3">
    <name type="scientific">Methylobacterium organophilum</name>
    <dbReference type="NCBI Taxonomy" id="410"/>
    <lineage>
        <taxon>Bacteria</taxon>
        <taxon>Pseudomonadati</taxon>
        <taxon>Pseudomonadota</taxon>
        <taxon>Alphaproteobacteria</taxon>
        <taxon>Hyphomicrobiales</taxon>
        <taxon>Methylobacteriaceae</taxon>
        <taxon>Methylobacterium</taxon>
    </lineage>
</organism>
<dbReference type="RefSeq" id="WP_238313411.1">
    <property type="nucleotide sequence ID" value="NZ_BPQV01000014.1"/>
</dbReference>
<accession>A0ABQ4TE21</accession>
<dbReference type="EMBL" id="BPQV01000014">
    <property type="protein sequence ID" value="GJE29165.1"/>
    <property type="molecule type" value="Genomic_DNA"/>
</dbReference>
<sequence length="116" mass="11295">MRSDLVPGVMASGVLLVIPFVLLGLPRSDDVAVIGGPADGLAGAARAVAQAGGQIVNAVAGGPILLARSERPGFAARLYAAGAWLVLPAFGGGCAGRGPSARASAEIRIAPGKASP</sequence>
<reference evidence="2" key="1">
    <citation type="journal article" date="2021" name="Front. Microbiol.">
        <title>Comprehensive Comparative Genomics and Phenotyping of Methylobacterium Species.</title>
        <authorList>
            <person name="Alessa O."/>
            <person name="Ogura Y."/>
            <person name="Fujitani Y."/>
            <person name="Takami H."/>
            <person name="Hayashi T."/>
            <person name="Sahin N."/>
            <person name="Tani A."/>
        </authorList>
    </citation>
    <scope>NUCLEOTIDE SEQUENCE</scope>
    <source>
        <strain evidence="2">NBRC 15689</strain>
    </source>
</reference>
<evidence type="ECO:0000313" key="2">
    <source>
        <dbReference type="EMBL" id="GJE29165.1"/>
    </source>
</evidence>
<name>A0ABQ4TE21_METOR</name>
<keyword evidence="1" id="KW-0812">Transmembrane</keyword>
<keyword evidence="1" id="KW-1133">Transmembrane helix</keyword>
<keyword evidence="3" id="KW-1185">Reference proteome</keyword>
<dbReference type="Proteomes" id="UP001055156">
    <property type="component" value="Unassembled WGS sequence"/>
</dbReference>
<reference evidence="2" key="2">
    <citation type="submission" date="2021-08" db="EMBL/GenBank/DDBJ databases">
        <authorList>
            <person name="Tani A."/>
            <person name="Ola A."/>
            <person name="Ogura Y."/>
            <person name="Katsura K."/>
            <person name="Hayashi T."/>
        </authorList>
    </citation>
    <scope>NUCLEOTIDE SEQUENCE</scope>
    <source>
        <strain evidence="2">NBRC 15689</strain>
    </source>
</reference>
<feature type="transmembrane region" description="Helical" evidence="1">
    <location>
        <begin position="6"/>
        <end position="25"/>
    </location>
</feature>
<keyword evidence="1" id="KW-0472">Membrane</keyword>
<evidence type="ECO:0000256" key="1">
    <source>
        <dbReference type="SAM" id="Phobius"/>
    </source>
</evidence>
<comment type="caution">
    <text evidence="2">The sequence shown here is derived from an EMBL/GenBank/DDBJ whole genome shotgun (WGS) entry which is preliminary data.</text>
</comment>
<protein>
    <submittedName>
        <fullName evidence="2">Uncharacterized protein</fullName>
    </submittedName>
</protein>